<dbReference type="KEGG" id="mzh:Mzhil_0736"/>
<keyword evidence="2" id="KW-1185">Reference proteome</keyword>
<accession>F7XKJ8</accession>
<proteinExistence type="predicted"/>
<dbReference type="STRING" id="679901.Mzhil_0736"/>
<organism evidence="1 2">
    <name type="scientific">Methanosalsum zhilinae (strain DSM 4017 / NBRC 107636 / OCM 62 / WeN5)</name>
    <name type="common">Methanohalophilus zhilinae</name>
    <dbReference type="NCBI Taxonomy" id="679901"/>
    <lineage>
        <taxon>Archaea</taxon>
        <taxon>Methanobacteriati</taxon>
        <taxon>Methanobacteriota</taxon>
        <taxon>Stenosarchaea group</taxon>
        <taxon>Methanomicrobia</taxon>
        <taxon>Methanosarcinales</taxon>
        <taxon>Methanosarcinaceae</taxon>
        <taxon>Methanosalsum</taxon>
    </lineage>
</organism>
<evidence type="ECO:0008006" key="3">
    <source>
        <dbReference type="Google" id="ProtNLM"/>
    </source>
</evidence>
<dbReference type="Proteomes" id="UP000006622">
    <property type="component" value="Chromosome"/>
</dbReference>
<dbReference type="RefSeq" id="WP_013898040.1">
    <property type="nucleotide sequence ID" value="NC_015676.1"/>
</dbReference>
<evidence type="ECO:0000313" key="2">
    <source>
        <dbReference type="Proteomes" id="UP000006622"/>
    </source>
</evidence>
<dbReference type="Gene3D" id="1.10.10.60">
    <property type="entry name" value="Homeodomain-like"/>
    <property type="match status" value="1"/>
</dbReference>
<dbReference type="AlphaFoldDB" id="F7XKJ8"/>
<protein>
    <recommendedName>
        <fullName evidence="3">Homeodomain phBC6A51-type domain-containing protein</fullName>
    </recommendedName>
</protein>
<evidence type="ECO:0000313" key="1">
    <source>
        <dbReference type="EMBL" id="AEH60601.1"/>
    </source>
</evidence>
<reference evidence="1" key="1">
    <citation type="submission" date="2010-07" db="EMBL/GenBank/DDBJ databases">
        <title>The complete genome of Methanosalsum zhilinae DSM 4017.</title>
        <authorList>
            <consortium name="US DOE Joint Genome Institute (JGI-PGF)"/>
            <person name="Lucas S."/>
            <person name="Copeland A."/>
            <person name="Lapidus A."/>
            <person name="Glavina del Rio T."/>
            <person name="Dalin E."/>
            <person name="Tice H."/>
            <person name="Bruce D."/>
            <person name="Goodwin L."/>
            <person name="Pitluck S."/>
            <person name="Kyrpides N."/>
            <person name="Mavromatis K."/>
            <person name="Ovchinnikova G."/>
            <person name="Daligault H."/>
            <person name="Detter J.C."/>
            <person name="Han C."/>
            <person name="Tapia R."/>
            <person name="Larimer F."/>
            <person name="Land M."/>
            <person name="Hauser L."/>
            <person name="Markowitz V."/>
            <person name="Cheng J.-F."/>
            <person name="Hugenholtz P."/>
            <person name="Woyke T."/>
            <person name="Wu D."/>
            <person name="Spring S."/>
            <person name="Schueler E."/>
            <person name="Brambilla E."/>
            <person name="Klenk H.-P."/>
            <person name="Eisen J.A."/>
        </authorList>
    </citation>
    <scope>NUCLEOTIDE SEQUENCE</scope>
    <source>
        <strain evidence="1">DSM 4017</strain>
    </source>
</reference>
<dbReference type="GeneID" id="10822350"/>
<dbReference type="EMBL" id="CP002101">
    <property type="protein sequence ID" value="AEH60601.1"/>
    <property type="molecule type" value="Genomic_DNA"/>
</dbReference>
<gene>
    <name evidence="1" type="ordered locus">Mzhil_0736</name>
</gene>
<name>F7XKJ8_METZD</name>
<dbReference type="HOGENOM" id="CLU_1615342_0_0_2"/>
<sequence length="164" mass="18750">MDTKPHNNSQKLSVEQLNAIDLLVLGKTDRETSIAVGVTRETVTRWRNENPYFAAELNRQRKEIWQSSHDRLRGLVHDSVDELQRAIKEGDTKAAIEVLKAVGIYGNVSIPSEPDNPELVVWAWANKWAEEELKKKDSGEIPLLCEYDKIELASKRMKELKKSL</sequence>